<organism evidence="7">
    <name type="scientific">Candidatus Tisiphia endosymbiont of Sergentomyia squamirostris</name>
    <dbReference type="NCBI Taxonomy" id="3113639"/>
    <lineage>
        <taxon>Bacteria</taxon>
        <taxon>Pseudomonadati</taxon>
        <taxon>Pseudomonadota</taxon>
        <taxon>Alphaproteobacteria</taxon>
        <taxon>Rickettsiales</taxon>
        <taxon>Rickettsiaceae</taxon>
        <taxon>Rickettsieae</taxon>
        <taxon>Candidatus Tisiphia</taxon>
    </lineage>
</organism>
<dbReference type="GO" id="GO:1990904">
    <property type="term" value="C:ribonucleoprotein complex"/>
    <property type="evidence" value="ECO:0007669"/>
    <property type="project" value="UniProtKB-KW"/>
</dbReference>
<dbReference type="GO" id="GO:0005840">
    <property type="term" value="C:ribosome"/>
    <property type="evidence" value="ECO:0007669"/>
    <property type="project" value="UniProtKB-KW"/>
</dbReference>
<dbReference type="HAMAP" id="MF_00358">
    <property type="entry name" value="Ribosomal_bS21"/>
    <property type="match status" value="1"/>
</dbReference>
<dbReference type="NCBIfam" id="TIGR00030">
    <property type="entry name" value="S21p"/>
    <property type="match status" value="1"/>
</dbReference>
<keyword evidence="3 5" id="KW-0687">Ribonucleoprotein</keyword>
<evidence type="ECO:0000256" key="6">
    <source>
        <dbReference type="SAM" id="MobiDB-lite"/>
    </source>
</evidence>
<evidence type="ECO:0000256" key="4">
    <source>
        <dbReference type="ARBA" id="ARBA00035135"/>
    </source>
</evidence>
<dbReference type="InterPro" id="IPR038380">
    <property type="entry name" value="Ribosomal_bS21_sf"/>
</dbReference>
<evidence type="ECO:0000256" key="3">
    <source>
        <dbReference type="ARBA" id="ARBA00023274"/>
    </source>
</evidence>
<evidence type="ECO:0000256" key="2">
    <source>
        <dbReference type="ARBA" id="ARBA00022980"/>
    </source>
</evidence>
<sequence length="66" mass="7943">MILVNVHAGNGEQAIKNLKRKMQRELVFRSMKMSRFYEPPSVKRVRKDQETERRKRKVARKQLMEG</sequence>
<dbReference type="GO" id="GO:0003735">
    <property type="term" value="F:structural constituent of ribosome"/>
    <property type="evidence" value="ECO:0007669"/>
    <property type="project" value="InterPro"/>
</dbReference>
<protein>
    <recommendedName>
        <fullName evidence="4 5">Small ribosomal subunit protein bS21</fullName>
    </recommendedName>
</protein>
<comment type="similarity">
    <text evidence="1 5">Belongs to the bacterial ribosomal protein bS21 family.</text>
</comment>
<evidence type="ECO:0000256" key="1">
    <source>
        <dbReference type="ARBA" id="ARBA00006640"/>
    </source>
</evidence>
<dbReference type="GO" id="GO:0006412">
    <property type="term" value="P:translation"/>
    <property type="evidence" value="ECO:0007669"/>
    <property type="project" value="UniProtKB-UniRule"/>
</dbReference>
<dbReference type="AlphaFoldDB" id="A0AAT9G9E5"/>
<name>A0AAT9G9E5_9RICK</name>
<dbReference type="Pfam" id="PF01165">
    <property type="entry name" value="Ribosomal_S21"/>
    <property type="match status" value="1"/>
</dbReference>
<gene>
    <name evidence="5 7" type="primary">rpsU</name>
    <name evidence="7" type="ORF">DMENIID0002_10820</name>
</gene>
<evidence type="ECO:0000256" key="5">
    <source>
        <dbReference type="HAMAP-Rule" id="MF_00358"/>
    </source>
</evidence>
<dbReference type="Gene3D" id="1.20.5.1150">
    <property type="entry name" value="Ribosomal protein S8"/>
    <property type="match status" value="1"/>
</dbReference>
<feature type="region of interest" description="Disordered" evidence="6">
    <location>
        <begin position="40"/>
        <end position="66"/>
    </location>
</feature>
<reference evidence="7" key="1">
    <citation type="submission" date="2024-01" db="EMBL/GenBank/DDBJ databases">
        <title>Sequencing the genomes of a sandfly, Sergentomyia squamirostris, and its two endosymbionts.</title>
        <authorList>
            <person name="Itokawa K."/>
            <person name="Sanjoba C."/>
        </authorList>
    </citation>
    <scope>NUCLEOTIDE SEQUENCE</scope>
    <source>
        <strain evidence="7">RiSSQ</strain>
    </source>
</reference>
<proteinExistence type="inferred from homology"/>
<dbReference type="EMBL" id="AP029170">
    <property type="protein sequence ID" value="BFD46436.1"/>
    <property type="molecule type" value="Genomic_DNA"/>
</dbReference>
<dbReference type="InterPro" id="IPR001911">
    <property type="entry name" value="Ribosomal_bS21"/>
</dbReference>
<keyword evidence="2 5" id="KW-0689">Ribosomal protein</keyword>
<accession>A0AAT9G9E5</accession>
<evidence type="ECO:0000313" key="7">
    <source>
        <dbReference type="EMBL" id="BFD46436.1"/>
    </source>
</evidence>